<dbReference type="Proteomes" id="UP000471126">
    <property type="component" value="Unassembled WGS sequence"/>
</dbReference>
<organism evidence="1 2">
    <name type="scientific">Geodermatophilus normandii</name>
    <dbReference type="NCBI Taxonomy" id="1137989"/>
    <lineage>
        <taxon>Bacteria</taxon>
        <taxon>Bacillati</taxon>
        <taxon>Actinomycetota</taxon>
        <taxon>Actinomycetes</taxon>
        <taxon>Geodermatophilales</taxon>
        <taxon>Geodermatophilaceae</taxon>
        <taxon>Geodermatophilus</taxon>
    </lineage>
</organism>
<name>A0A6P0GAU3_9ACTN</name>
<gene>
    <name evidence="1" type="ORF">GCU54_02140</name>
</gene>
<dbReference type="InterPro" id="IPR045684">
    <property type="entry name" value="DUF6191"/>
</dbReference>
<comment type="caution">
    <text evidence="1">The sequence shown here is derived from an EMBL/GenBank/DDBJ whole genome shotgun (WGS) entry which is preliminary data.</text>
</comment>
<evidence type="ECO:0000313" key="2">
    <source>
        <dbReference type="Proteomes" id="UP000471126"/>
    </source>
</evidence>
<evidence type="ECO:0000313" key="1">
    <source>
        <dbReference type="EMBL" id="NEM04824.1"/>
    </source>
</evidence>
<reference evidence="1 2" key="1">
    <citation type="submission" date="2019-12" db="EMBL/GenBank/DDBJ databases">
        <title>WGS of CPCC 203550 I12A-02606.</title>
        <authorList>
            <person name="Jiang Z."/>
        </authorList>
    </citation>
    <scope>NUCLEOTIDE SEQUENCE [LARGE SCALE GENOMIC DNA]</scope>
    <source>
        <strain evidence="1 2">I12A-02606</strain>
    </source>
</reference>
<protein>
    <submittedName>
        <fullName evidence="1">Uncharacterized protein</fullName>
    </submittedName>
</protein>
<dbReference type="EMBL" id="JAAGWE010000003">
    <property type="protein sequence ID" value="NEM04824.1"/>
    <property type="molecule type" value="Genomic_DNA"/>
</dbReference>
<accession>A0A6P0GAU3</accession>
<sequence length="102" mass="10767">MGPGTLVALTIPGLAVLLVGLALAERVASGLQRRGPLHRRRRYAVSAAGADVLCAALEPGRAIAADEHRVSEDFREDETDGAPPRSRVDLDAGIAHLVLPQR</sequence>
<dbReference type="AlphaFoldDB" id="A0A6P0GAU3"/>
<dbReference type="Pfam" id="PF19690">
    <property type="entry name" value="DUF6191"/>
    <property type="match status" value="1"/>
</dbReference>
<dbReference type="RefSeq" id="WP_163475025.1">
    <property type="nucleotide sequence ID" value="NZ_JAAGWE010000003.1"/>
</dbReference>
<proteinExistence type="predicted"/>